<gene>
    <name evidence="11" type="ORF">GOAMR_56_00400</name>
</gene>
<keyword evidence="6 8" id="KW-1133">Transmembrane helix</keyword>
<keyword evidence="12" id="KW-1185">Reference proteome</keyword>
<dbReference type="PROSITE" id="PS50928">
    <property type="entry name" value="ABC_TM1"/>
    <property type="match status" value="1"/>
</dbReference>
<feature type="transmembrane region" description="Helical" evidence="8">
    <location>
        <begin position="271"/>
        <end position="295"/>
    </location>
</feature>
<feature type="transmembrane region" description="Helical" evidence="8">
    <location>
        <begin position="121"/>
        <end position="143"/>
    </location>
</feature>
<evidence type="ECO:0000313" key="11">
    <source>
        <dbReference type="EMBL" id="GAB06609.1"/>
    </source>
</evidence>
<keyword evidence="7 8" id="KW-0472">Membrane</keyword>
<dbReference type="InterPro" id="IPR010065">
    <property type="entry name" value="AA_ABC_transptr_permease_3TM"/>
</dbReference>
<feature type="region of interest" description="Disordered" evidence="9">
    <location>
        <begin position="1"/>
        <end position="26"/>
    </location>
</feature>
<dbReference type="Proteomes" id="UP000006023">
    <property type="component" value="Unassembled WGS sequence"/>
</dbReference>
<keyword evidence="4 8" id="KW-0812">Transmembrane</keyword>
<feature type="transmembrane region" description="Helical" evidence="8">
    <location>
        <begin position="85"/>
        <end position="109"/>
    </location>
</feature>
<dbReference type="AlphaFoldDB" id="G7GSN4"/>
<dbReference type="GO" id="GO:0006865">
    <property type="term" value="P:amino acid transport"/>
    <property type="evidence" value="ECO:0007669"/>
    <property type="project" value="UniProtKB-KW"/>
</dbReference>
<evidence type="ECO:0000256" key="2">
    <source>
        <dbReference type="ARBA" id="ARBA00022448"/>
    </source>
</evidence>
<evidence type="ECO:0000259" key="10">
    <source>
        <dbReference type="PROSITE" id="PS50928"/>
    </source>
</evidence>
<evidence type="ECO:0000313" key="12">
    <source>
        <dbReference type="Proteomes" id="UP000006023"/>
    </source>
</evidence>
<dbReference type="RefSeq" id="WP_005189952.1">
    <property type="nucleotide sequence ID" value="NZ_BAED01000056.1"/>
</dbReference>
<name>G7GSN4_9ACTN</name>
<evidence type="ECO:0000256" key="9">
    <source>
        <dbReference type="SAM" id="MobiDB-lite"/>
    </source>
</evidence>
<comment type="caution">
    <text evidence="11">The sequence shown here is derived from an EMBL/GenBank/DDBJ whole genome shotgun (WGS) entry which is preliminary data.</text>
</comment>
<dbReference type="eggNOG" id="COG0765">
    <property type="taxonomic scope" value="Bacteria"/>
</dbReference>
<organism evidence="11 12">
    <name type="scientific">Gordonia amarae NBRC 15530</name>
    <dbReference type="NCBI Taxonomy" id="1075090"/>
    <lineage>
        <taxon>Bacteria</taxon>
        <taxon>Bacillati</taxon>
        <taxon>Actinomycetota</taxon>
        <taxon>Actinomycetes</taxon>
        <taxon>Mycobacteriales</taxon>
        <taxon>Gordoniaceae</taxon>
        <taxon>Gordonia</taxon>
    </lineage>
</organism>
<keyword evidence="5" id="KW-0029">Amino-acid transport</keyword>
<dbReference type="PANTHER" id="PTHR30614">
    <property type="entry name" value="MEMBRANE COMPONENT OF AMINO ACID ABC TRANSPORTER"/>
    <property type="match status" value="1"/>
</dbReference>
<proteinExistence type="inferred from homology"/>
<dbReference type="SUPFAM" id="SSF161098">
    <property type="entry name" value="MetI-like"/>
    <property type="match status" value="1"/>
</dbReference>
<dbReference type="Pfam" id="PF00528">
    <property type="entry name" value="BPD_transp_1"/>
    <property type="match status" value="1"/>
</dbReference>
<dbReference type="GO" id="GO:0022857">
    <property type="term" value="F:transmembrane transporter activity"/>
    <property type="evidence" value="ECO:0007669"/>
    <property type="project" value="InterPro"/>
</dbReference>
<feature type="transmembrane region" description="Helical" evidence="8">
    <location>
        <begin position="44"/>
        <end position="62"/>
    </location>
</feature>
<evidence type="ECO:0000256" key="8">
    <source>
        <dbReference type="RuleBase" id="RU363032"/>
    </source>
</evidence>
<dbReference type="NCBIfam" id="TIGR01726">
    <property type="entry name" value="HEQRo_perm_3TM"/>
    <property type="match status" value="1"/>
</dbReference>
<dbReference type="InterPro" id="IPR043429">
    <property type="entry name" value="ArtM/GltK/GlnP/TcyL/YhdX-like"/>
</dbReference>
<evidence type="ECO:0000256" key="7">
    <source>
        <dbReference type="ARBA" id="ARBA00023136"/>
    </source>
</evidence>
<evidence type="ECO:0000256" key="3">
    <source>
        <dbReference type="ARBA" id="ARBA00022475"/>
    </source>
</evidence>
<protein>
    <submittedName>
        <fullName evidence="11">Putative amino acid ABC transporter permease protein</fullName>
    </submittedName>
</protein>
<keyword evidence="2 8" id="KW-0813">Transport</keyword>
<comment type="similarity">
    <text evidence="8">Belongs to the binding-protein-dependent transport system permease family.</text>
</comment>
<dbReference type="InterPro" id="IPR000515">
    <property type="entry name" value="MetI-like"/>
</dbReference>
<comment type="subcellular location">
    <subcellularLocation>
        <location evidence="1 8">Cell membrane</location>
        <topology evidence="1 8">Multi-pass membrane protein</topology>
    </subcellularLocation>
</comment>
<dbReference type="Gene3D" id="1.10.3720.10">
    <property type="entry name" value="MetI-like"/>
    <property type="match status" value="1"/>
</dbReference>
<dbReference type="InterPro" id="IPR035906">
    <property type="entry name" value="MetI-like_sf"/>
</dbReference>
<reference evidence="11 12" key="1">
    <citation type="submission" date="2011-11" db="EMBL/GenBank/DDBJ databases">
        <title>Whole genome shotgun sequence of Gordonia amarae NBRC 15530.</title>
        <authorList>
            <person name="Takarada H."/>
            <person name="Hosoyama A."/>
            <person name="Tsuchikane K."/>
            <person name="Katsumata H."/>
            <person name="Yamazaki S."/>
            <person name="Fujita N."/>
        </authorList>
    </citation>
    <scope>NUCLEOTIDE SEQUENCE [LARGE SCALE GENOMIC DNA]</scope>
    <source>
        <strain evidence="11 12">NBRC 15530</strain>
    </source>
</reference>
<evidence type="ECO:0000256" key="5">
    <source>
        <dbReference type="ARBA" id="ARBA00022970"/>
    </source>
</evidence>
<dbReference type="GO" id="GO:0043190">
    <property type="term" value="C:ATP-binding cassette (ABC) transporter complex"/>
    <property type="evidence" value="ECO:0007669"/>
    <property type="project" value="InterPro"/>
</dbReference>
<sequence length="336" mass="36048">MADLVKGSGAPDPTEPESPGTGPLATGAEPDPIKAVPLRHPGQWAAATVIIVLAALFVYGAATNDAYAWGTYGDYLFDTRILKGVGYTLALTVLSMVIAIVFGVVLAVMRLSPNRVLRSTSWVYLWIFRGTPVYVQLVFWGLFPSIYKQIDLGIPFTVQFAHFDIQDLNAAFTFAIIGLALNESAYMAEIVRAGVQSVGEGQTEASVALGMSWSQTMRRTVLPQAMRVIIPPTGNELISMLKTTSLVTAVPFSLEVYGAQKDIAGVIFEPIPLLLVASTWYLVVTSILMVGQFYLERYYAKGASRQLTARQLKALADAQSEAAKAETAAGSEGGAG</sequence>
<feature type="domain" description="ABC transmembrane type-1" evidence="10">
    <location>
        <begin position="85"/>
        <end position="292"/>
    </location>
</feature>
<evidence type="ECO:0000256" key="6">
    <source>
        <dbReference type="ARBA" id="ARBA00022989"/>
    </source>
</evidence>
<evidence type="ECO:0000256" key="4">
    <source>
        <dbReference type="ARBA" id="ARBA00022692"/>
    </source>
</evidence>
<accession>G7GSN4</accession>
<dbReference type="STRING" id="1075090.GOAMR_56_00400"/>
<dbReference type="PANTHER" id="PTHR30614:SF0">
    <property type="entry name" value="L-CYSTINE TRANSPORT SYSTEM PERMEASE PROTEIN TCYL"/>
    <property type="match status" value="1"/>
</dbReference>
<dbReference type="EMBL" id="BAED01000056">
    <property type="protein sequence ID" value="GAB06609.1"/>
    <property type="molecule type" value="Genomic_DNA"/>
</dbReference>
<dbReference type="CDD" id="cd06261">
    <property type="entry name" value="TM_PBP2"/>
    <property type="match status" value="1"/>
</dbReference>
<evidence type="ECO:0000256" key="1">
    <source>
        <dbReference type="ARBA" id="ARBA00004651"/>
    </source>
</evidence>
<keyword evidence="3" id="KW-1003">Cell membrane</keyword>